<name>A0A4P8QPL3_9GAMM</name>
<dbReference type="EMBL" id="CP034035">
    <property type="protein sequence ID" value="QCR09037.1"/>
    <property type="molecule type" value="Genomic_DNA"/>
</dbReference>
<evidence type="ECO:0000313" key="1">
    <source>
        <dbReference type="EMBL" id="QCR09037.1"/>
    </source>
</evidence>
<keyword evidence="2" id="KW-1185">Reference proteome</keyword>
<accession>A0A4P8QPL3</accession>
<evidence type="ECO:0000313" key="2">
    <source>
        <dbReference type="Proteomes" id="UP000299580"/>
    </source>
</evidence>
<dbReference type="Proteomes" id="UP000299580">
    <property type="component" value="Chromosome"/>
</dbReference>
<organism evidence="1 2">
    <name type="scientific">Brenneria rubrifaciens</name>
    <dbReference type="NCBI Taxonomy" id="55213"/>
    <lineage>
        <taxon>Bacteria</taxon>
        <taxon>Pseudomonadati</taxon>
        <taxon>Pseudomonadota</taxon>
        <taxon>Gammaproteobacteria</taxon>
        <taxon>Enterobacterales</taxon>
        <taxon>Pectobacteriaceae</taxon>
        <taxon>Brenneria</taxon>
    </lineage>
</organism>
<proteinExistence type="predicted"/>
<dbReference type="AlphaFoldDB" id="A0A4P8QPL3"/>
<dbReference type="OrthoDB" id="6506986at2"/>
<sequence>MVVVLVVMTEMPLPFSLLKAKAIPVREPFPCFHASWRAPTCISIQQVSVKNLPDAFLVFPPPREKAVVRFGVFPLR</sequence>
<gene>
    <name evidence="1" type="ORF">EH207_11180</name>
</gene>
<dbReference type="KEGG" id="brb:EH207_11180"/>
<reference evidence="1 2" key="1">
    <citation type="submission" date="2018-11" db="EMBL/GenBank/DDBJ databases">
        <title>Genome sequences of Brenneria nigrifluens and Brenneria rubrifaciens.</title>
        <authorList>
            <person name="Poret-Peterson A.T."/>
            <person name="McClean A.E."/>
            <person name="Kluepfel D.A."/>
        </authorList>
    </citation>
    <scope>NUCLEOTIDE SEQUENCE [LARGE SCALE GENOMIC DNA]</scope>
    <source>
        <strain evidence="1 2">6D370</strain>
    </source>
</reference>
<protein>
    <submittedName>
        <fullName evidence="1">Uncharacterized protein</fullName>
    </submittedName>
</protein>